<evidence type="ECO:0000256" key="1">
    <source>
        <dbReference type="SAM" id="Phobius"/>
    </source>
</evidence>
<reference evidence="2" key="2">
    <citation type="submission" date="2020-02" db="EMBL/GenBank/DDBJ databases">
        <title>Identification and distribution of gene clusters putatively required for synthesis of sphingolipid metabolism inhibitors in phylogenetically diverse species of the filamentous fungus Fusarium.</title>
        <authorList>
            <person name="Kim H.-S."/>
            <person name="Busman M."/>
            <person name="Brown D.W."/>
            <person name="Divon H."/>
            <person name="Uhlig S."/>
            <person name="Proctor R.H."/>
        </authorList>
    </citation>
    <scope>NUCLEOTIDE SEQUENCE</scope>
    <source>
        <strain evidence="2">NRRL 25174</strain>
    </source>
</reference>
<organism evidence="2 3">
    <name type="scientific">Fusarium beomiforme</name>
    <dbReference type="NCBI Taxonomy" id="44412"/>
    <lineage>
        <taxon>Eukaryota</taxon>
        <taxon>Fungi</taxon>
        <taxon>Dikarya</taxon>
        <taxon>Ascomycota</taxon>
        <taxon>Pezizomycotina</taxon>
        <taxon>Sordariomycetes</taxon>
        <taxon>Hypocreomycetidae</taxon>
        <taxon>Hypocreales</taxon>
        <taxon>Nectriaceae</taxon>
        <taxon>Fusarium</taxon>
        <taxon>Fusarium burgessii species complex</taxon>
    </lineage>
</organism>
<keyword evidence="1" id="KW-1133">Transmembrane helix</keyword>
<evidence type="ECO:0000313" key="2">
    <source>
        <dbReference type="EMBL" id="KAF4343809.1"/>
    </source>
</evidence>
<evidence type="ECO:0000313" key="3">
    <source>
        <dbReference type="Proteomes" id="UP000730481"/>
    </source>
</evidence>
<dbReference type="EMBL" id="PVQB02000080">
    <property type="protein sequence ID" value="KAF4343809.1"/>
    <property type="molecule type" value="Genomic_DNA"/>
</dbReference>
<feature type="transmembrane region" description="Helical" evidence="1">
    <location>
        <begin position="73"/>
        <end position="96"/>
    </location>
</feature>
<dbReference type="AlphaFoldDB" id="A0A9P5AS85"/>
<proteinExistence type="predicted"/>
<protein>
    <submittedName>
        <fullName evidence="2">Ferric reductase Fre2p</fullName>
    </submittedName>
</protein>
<sequence length="297" mass="32812">MHQIAVIQTTGDKSVRAEWMYGAALANVTAPPTRTYIANETMNHTALIADDDYQYQFDFNVFFGWEEAVQSTYIIVLISIAGGTPVFFSGLGYLPFMTRAIDKIKPYLIYPSTFRGYNIRPLPYLLGNTPTTGQGLLIAMFIILSIILGAVSYKNFPYLHSWGSLRAKSEQASSHSRDVELDQKIPQIVTTHSATGTNSISLYIKKHCGTKILLNNKIALLVLLEDTYRGDHSHSVLKCDRILLTGGGIGITGLLSWMHSHVNVKLGWSLKGSSQPLLYDLEPAISGLDDKIVLVGE</sequence>
<dbReference type="OrthoDB" id="167398at2759"/>
<dbReference type="Proteomes" id="UP000730481">
    <property type="component" value="Unassembled WGS sequence"/>
</dbReference>
<accession>A0A9P5AS85</accession>
<comment type="caution">
    <text evidence="2">The sequence shown here is derived from an EMBL/GenBank/DDBJ whole genome shotgun (WGS) entry which is preliminary data.</text>
</comment>
<feature type="transmembrane region" description="Helical" evidence="1">
    <location>
        <begin position="135"/>
        <end position="153"/>
    </location>
</feature>
<keyword evidence="3" id="KW-1185">Reference proteome</keyword>
<keyword evidence="1" id="KW-0812">Transmembrane</keyword>
<gene>
    <name evidence="2" type="ORF">FBEOM_2243</name>
</gene>
<reference evidence="2" key="1">
    <citation type="journal article" date="2017" name="Mycologia">
        <title>Fusarium algeriense, sp. nov., a novel toxigenic crown rot pathogen of durum wheat from Algeria is nested in the Fusarium burgessii species complex.</title>
        <authorList>
            <person name="Laraba I."/>
            <person name="Keddad A."/>
            <person name="Boureghda H."/>
            <person name="Abdallah N."/>
            <person name="Vaughan M.M."/>
            <person name="Proctor R.H."/>
            <person name="Busman M."/>
            <person name="O'Donnell K."/>
        </authorList>
    </citation>
    <scope>NUCLEOTIDE SEQUENCE</scope>
    <source>
        <strain evidence="2">NRRL 25174</strain>
    </source>
</reference>
<name>A0A9P5AS85_9HYPO</name>
<keyword evidence="1" id="KW-0472">Membrane</keyword>